<dbReference type="GO" id="GO:0032259">
    <property type="term" value="P:methylation"/>
    <property type="evidence" value="ECO:0007669"/>
    <property type="project" value="UniProtKB-KW"/>
</dbReference>
<dbReference type="CDD" id="cd02440">
    <property type="entry name" value="AdoMet_MTases"/>
    <property type="match status" value="1"/>
</dbReference>
<dbReference type="GO" id="GO:0008168">
    <property type="term" value="F:methyltransferase activity"/>
    <property type="evidence" value="ECO:0007669"/>
    <property type="project" value="UniProtKB-KW"/>
</dbReference>
<evidence type="ECO:0000313" key="2">
    <source>
        <dbReference type="EMBL" id="ABI14204.1"/>
    </source>
</evidence>
<dbReference type="SUPFAM" id="SSF53335">
    <property type="entry name" value="S-adenosyl-L-methionine-dependent methyltransferases"/>
    <property type="match status" value="1"/>
</dbReference>
<accession>A3E3D7</accession>
<sequence length="242" mass="26616">MHERAASVLDIGCGDGAIAKACASAGMRVVAIDGRLPSAHAVQRTPSGGVVEFLRMDLARTFPEELGTYDWTMSFAAAEHVPFQFEHILVTNLQRTAASGLLLVWDNRLAEGTGHVNCRDEPEVLRIFGALGFDVDEDATVTLRASASLRWYRLVLVLRRRAVERPQMVVGMPLNGEPLHCKKAIAASETCVVEHWQRLHRSSDTVLTTTGVSCYGTGFDHWACCATERDYSMTIAPQYLLV</sequence>
<dbReference type="Gene3D" id="3.40.50.150">
    <property type="entry name" value="Vaccinia Virus protein VP39"/>
    <property type="match status" value="1"/>
</dbReference>
<keyword evidence="2" id="KW-0489">Methyltransferase</keyword>
<feature type="domain" description="Methyltransferase" evidence="1">
    <location>
        <begin position="8"/>
        <end position="84"/>
    </location>
</feature>
<evidence type="ECO:0000259" key="1">
    <source>
        <dbReference type="Pfam" id="PF13649"/>
    </source>
</evidence>
<dbReference type="EMBL" id="DQ864789">
    <property type="protein sequence ID" value="ABI14204.1"/>
    <property type="molecule type" value="mRNA"/>
</dbReference>
<dbReference type="AlphaFoldDB" id="A3E3D7"/>
<proteinExistence type="evidence at transcript level"/>
<name>A3E3D7_PFIPI</name>
<organism evidence="2">
    <name type="scientific">Pfiesteria piscicida</name>
    <name type="common">Phantom dinoflagellate</name>
    <dbReference type="NCBI Taxonomy" id="71001"/>
    <lineage>
        <taxon>Eukaryota</taxon>
        <taxon>Sar</taxon>
        <taxon>Alveolata</taxon>
        <taxon>Dinophyceae</taxon>
        <taxon>Peridiniales</taxon>
        <taxon>Pfiesteriaceae</taxon>
        <taxon>Pfiesteria</taxon>
    </lineage>
</organism>
<keyword evidence="2" id="KW-0808">Transferase</keyword>
<dbReference type="Pfam" id="PF13649">
    <property type="entry name" value="Methyltransf_25"/>
    <property type="match status" value="1"/>
</dbReference>
<protein>
    <submittedName>
        <fullName evidence="2">2-polyprenyl-3-methyl-5-hydroxy-6-metoxy-1, 4-benzoquinol methylase-like protein</fullName>
    </submittedName>
</protein>
<reference evidence="2" key="1">
    <citation type="journal article" date="2007" name="Proc. Natl. Acad. Sci. U.S.A.">
        <title>Spliced leader RNA trans-splicing in dinoflagellates.</title>
        <authorList>
            <person name="Zhang H."/>
            <person name="Hou Y."/>
            <person name="Miranda L."/>
            <person name="Campbell D.A."/>
            <person name="Sturm N.R."/>
            <person name="Gaasterland T."/>
            <person name="Lin S."/>
        </authorList>
    </citation>
    <scope>NUCLEOTIDE SEQUENCE</scope>
</reference>
<dbReference type="InterPro" id="IPR041698">
    <property type="entry name" value="Methyltransf_25"/>
</dbReference>
<dbReference type="InterPro" id="IPR029063">
    <property type="entry name" value="SAM-dependent_MTases_sf"/>
</dbReference>